<reference evidence="1 2" key="1">
    <citation type="journal article" date="2022" name="New Phytol.">
        <title>Ecological generalism drives hyperdiversity of secondary metabolite gene clusters in xylarialean endophytes.</title>
        <authorList>
            <person name="Franco M.E.E."/>
            <person name="Wisecaver J.H."/>
            <person name="Arnold A.E."/>
            <person name="Ju Y.M."/>
            <person name="Slot J.C."/>
            <person name="Ahrendt S."/>
            <person name="Moore L.P."/>
            <person name="Eastman K.E."/>
            <person name="Scott K."/>
            <person name="Konkel Z."/>
            <person name="Mondo S.J."/>
            <person name="Kuo A."/>
            <person name="Hayes R.D."/>
            <person name="Haridas S."/>
            <person name="Andreopoulos B."/>
            <person name="Riley R."/>
            <person name="LaButti K."/>
            <person name="Pangilinan J."/>
            <person name="Lipzen A."/>
            <person name="Amirebrahimi M."/>
            <person name="Yan J."/>
            <person name="Adam C."/>
            <person name="Keymanesh K."/>
            <person name="Ng V."/>
            <person name="Louie K."/>
            <person name="Northen T."/>
            <person name="Drula E."/>
            <person name="Henrissat B."/>
            <person name="Hsieh H.M."/>
            <person name="Youens-Clark K."/>
            <person name="Lutzoni F."/>
            <person name="Miadlikowska J."/>
            <person name="Eastwood D.C."/>
            <person name="Hamelin R.C."/>
            <person name="Grigoriev I.V."/>
            <person name="U'Ren J.M."/>
        </authorList>
    </citation>
    <scope>NUCLEOTIDE SEQUENCE [LARGE SCALE GENOMIC DNA]</scope>
    <source>
        <strain evidence="1 2">ER1909</strain>
    </source>
</reference>
<comment type="caution">
    <text evidence="1">The sequence shown here is derived from an EMBL/GenBank/DDBJ whole genome shotgun (WGS) entry which is preliminary data.</text>
</comment>
<dbReference type="EMBL" id="MU394397">
    <property type="protein sequence ID" value="KAI6081399.1"/>
    <property type="molecule type" value="Genomic_DNA"/>
</dbReference>
<proteinExistence type="predicted"/>
<gene>
    <name evidence="1" type="ORF">F4821DRAFT_27294</name>
</gene>
<accession>A0ACC0CLT9</accession>
<dbReference type="Proteomes" id="UP001497680">
    <property type="component" value="Unassembled WGS sequence"/>
</dbReference>
<organism evidence="1 2">
    <name type="scientific">Hypoxylon rubiginosum</name>
    <dbReference type="NCBI Taxonomy" id="110542"/>
    <lineage>
        <taxon>Eukaryota</taxon>
        <taxon>Fungi</taxon>
        <taxon>Dikarya</taxon>
        <taxon>Ascomycota</taxon>
        <taxon>Pezizomycotina</taxon>
        <taxon>Sordariomycetes</taxon>
        <taxon>Xylariomycetidae</taxon>
        <taxon>Xylariales</taxon>
        <taxon>Hypoxylaceae</taxon>
        <taxon>Hypoxylon</taxon>
    </lineage>
</organism>
<evidence type="ECO:0000313" key="2">
    <source>
        <dbReference type="Proteomes" id="UP001497680"/>
    </source>
</evidence>
<protein>
    <submittedName>
        <fullName evidence="1">Uncharacterized protein</fullName>
    </submittedName>
</protein>
<name>A0ACC0CLT9_9PEZI</name>
<sequence>MTAFPVGFPTIVVLAGCKIILIALEILLRWKLKEAVFLIWFGYISAFLALVLGCVSFVGVHDKGPDEAGQCENADADIVGDGVRAAAWTQVGILFFITFTGIFHFYKTAVKEIGGGLIITHVSLAIALLVPLARRELSPIDAVLGSLILDAQGNSLSIQLVTKETLAARWQVAIALMAQLLGLVIEGVLVGSFTANLLRNTDNCRCFSVFWWAWFSNCPSVSPNDTGPFWIYFGYRFINIVHGSFFAITRTKVFDDADKWDRENPCDPCHKCREGERPSAFCKCHPCKGCGCCRVCGRTKRCEHRQHQPLALASAAPNGRLVRSVNICPDCCRCTKCGYSDLCDQVLLSGDRFSEAPVTVSSNFLENSVLALLSMVSAEVTMNVNMVQKTSPLYSVGQITALLIALGTTARGLWVFLYMFDGRTRKYWATIS</sequence>
<keyword evidence="2" id="KW-1185">Reference proteome</keyword>
<evidence type="ECO:0000313" key="1">
    <source>
        <dbReference type="EMBL" id="KAI6081399.1"/>
    </source>
</evidence>